<reference evidence="12 13" key="1">
    <citation type="submission" date="2024-03" db="EMBL/GenBank/DDBJ databases">
        <title>Draft genome sequence of Pseudonocardia nematodicida JCM 31783.</title>
        <authorList>
            <person name="Butdee W."/>
            <person name="Duangmal K."/>
        </authorList>
    </citation>
    <scope>NUCLEOTIDE SEQUENCE [LARGE SCALE GENOMIC DNA]</scope>
    <source>
        <strain evidence="12 13">JCM 31783</strain>
    </source>
</reference>
<feature type="domain" description="Histidine kinase/HSP90-like ATPase" evidence="10">
    <location>
        <begin position="305"/>
        <end position="397"/>
    </location>
</feature>
<evidence type="ECO:0000256" key="3">
    <source>
        <dbReference type="ARBA" id="ARBA00022553"/>
    </source>
</evidence>
<keyword evidence="9" id="KW-1133">Transmembrane helix</keyword>
<proteinExistence type="predicted"/>
<sequence>MTTGTTDDAVSSRREPRLWVLVAGSVVFAVSDIGVYLAGPPTDGVLGPWAGLVLPLLVSLSLPLLRVVPAAVVALTVAASLAIAWSEAFAPGLLVPVDPASPMSFPRAAPAVVIYLVLAWRPRIAYPVVALLTVLAARLWAPAWDVTPFGLLGTLLPAVAALWLDSRARLERSLRDRAERAEREQVLIAGKVRAEERRRLAAEMHDVVTHRISGMVLQASALSASTRDEAVRRAAEGVRESGTRALQELRDLIGVLHSDGSPRPAARDSVGPPGEIADLVRDTTGLGAVRLDVDGDPAGISPTVARTAYRIVQESLTNVGKHAPGADVTVTVHYGTGAVRVGVGSSAGQRPPEPALVASGSGRGLRGLEQRVALIGGTIAHRSVDGGGFAVEATLPAYVPTGRA</sequence>
<keyword evidence="8" id="KW-0902">Two-component regulatory system</keyword>
<keyword evidence="4" id="KW-0808">Transferase</keyword>
<dbReference type="Proteomes" id="UP001494902">
    <property type="component" value="Unassembled WGS sequence"/>
</dbReference>
<feature type="transmembrane region" description="Helical" evidence="9">
    <location>
        <begin position="72"/>
        <end position="94"/>
    </location>
</feature>
<evidence type="ECO:0000256" key="5">
    <source>
        <dbReference type="ARBA" id="ARBA00022741"/>
    </source>
</evidence>
<accession>A0ABV1KKQ3</accession>
<feature type="transmembrane region" description="Helical" evidence="9">
    <location>
        <begin position="18"/>
        <end position="39"/>
    </location>
</feature>
<dbReference type="EMBL" id="JBEDNQ010000012">
    <property type="protein sequence ID" value="MEQ3553893.1"/>
    <property type="molecule type" value="Genomic_DNA"/>
</dbReference>
<dbReference type="CDD" id="cd16917">
    <property type="entry name" value="HATPase_UhpB-NarQ-NarX-like"/>
    <property type="match status" value="1"/>
</dbReference>
<feature type="domain" description="Signal transduction histidine kinase subgroup 3 dimerisation and phosphoacceptor" evidence="11">
    <location>
        <begin position="196"/>
        <end position="259"/>
    </location>
</feature>
<evidence type="ECO:0000313" key="12">
    <source>
        <dbReference type="EMBL" id="MEQ3553893.1"/>
    </source>
</evidence>
<dbReference type="InterPro" id="IPR050482">
    <property type="entry name" value="Sensor_HK_TwoCompSys"/>
</dbReference>
<dbReference type="RefSeq" id="WP_349300966.1">
    <property type="nucleotide sequence ID" value="NZ_JBEDNQ010000012.1"/>
</dbReference>
<gene>
    <name evidence="12" type="ORF">WIS52_25750</name>
</gene>
<dbReference type="PANTHER" id="PTHR24421:SF10">
    <property type="entry name" value="NITRATE_NITRITE SENSOR PROTEIN NARQ"/>
    <property type="match status" value="1"/>
</dbReference>
<evidence type="ECO:0000256" key="8">
    <source>
        <dbReference type="ARBA" id="ARBA00023012"/>
    </source>
</evidence>
<keyword evidence="9" id="KW-0812">Transmembrane</keyword>
<feature type="transmembrane region" description="Helical" evidence="9">
    <location>
        <begin position="147"/>
        <end position="164"/>
    </location>
</feature>
<evidence type="ECO:0000256" key="1">
    <source>
        <dbReference type="ARBA" id="ARBA00000085"/>
    </source>
</evidence>
<protein>
    <recommendedName>
        <fullName evidence="2">histidine kinase</fullName>
        <ecNumber evidence="2">2.7.13.3</ecNumber>
    </recommendedName>
</protein>
<dbReference type="Gene3D" id="3.30.565.10">
    <property type="entry name" value="Histidine kinase-like ATPase, C-terminal domain"/>
    <property type="match status" value="1"/>
</dbReference>
<comment type="caution">
    <text evidence="12">The sequence shown here is derived from an EMBL/GenBank/DDBJ whole genome shotgun (WGS) entry which is preliminary data.</text>
</comment>
<evidence type="ECO:0000256" key="7">
    <source>
        <dbReference type="ARBA" id="ARBA00022840"/>
    </source>
</evidence>
<dbReference type="InterPro" id="IPR003594">
    <property type="entry name" value="HATPase_dom"/>
</dbReference>
<dbReference type="InterPro" id="IPR011712">
    <property type="entry name" value="Sig_transdc_His_kin_sub3_dim/P"/>
</dbReference>
<dbReference type="Gene3D" id="1.20.5.1930">
    <property type="match status" value="1"/>
</dbReference>
<keyword evidence="3" id="KW-0597">Phosphoprotein</keyword>
<dbReference type="Pfam" id="PF02518">
    <property type="entry name" value="HATPase_c"/>
    <property type="match status" value="1"/>
</dbReference>
<dbReference type="SUPFAM" id="SSF55874">
    <property type="entry name" value="ATPase domain of HSP90 chaperone/DNA topoisomerase II/histidine kinase"/>
    <property type="match status" value="1"/>
</dbReference>
<feature type="transmembrane region" description="Helical" evidence="9">
    <location>
        <begin position="45"/>
        <end position="65"/>
    </location>
</feature>
<dbReference type="Pfam" id="PF07730">
    <property type="entry name" value="HisKA_3"/>
    <property type="match status" value="1"/>
</dbReference>
<dbReference type="InterPro" id="IPR036890">
    <property type="entry name" value="HATPase_C_sf"/>
</dbReference>
<evidence type="ECO:0000313" key="13">
    <source>
        <dbReference type="Proteomes" id="UP001494902"/>
    </source>
</evidence>
<keyword evidence="6 12" id="KW-0418">Kinase</keyword>
<comment type="catalytic activity">
    <reaction evidence="1">
        <text>ATP + protein L-histidine = ADP + protein N-phospho-L-histidine.</text>
        <dbReference type="EC" id="2.7.13.3"/>
    </reaction>
</comment>
<evidence type="ECO:0000259" key="11">
    <source>
        <dbReference type="Pfam" id="PF07730"/>
    </source>
</evidence>
<evidence type="ECO:0000259" key="10">
    <source>
        <dbReference type="Pfam" id="PF02518"/>
    </source>
</evidence>
<name>A0ABV1KKQ3_9PSEU</name>
<evidence type="ECO:0000256" key="9">
    <source>
        <dbReference type="SAM" id="Phobius"/>
    </source>
</evidence>
<keyword evidence="9" id="KW-0472">Membrane</keyword>
<keyword evidence="5" id="KW-0547">Nucleotide-binding</keyword>
<dbReference type="GO" id="GO:0016301">
    <property type="term" value="F:kinase activity"/>
    <property type="evidence" value="ECO:0007669"/>
    <property type="project" value="UniProtKB-KW"/>
</dbReference>
<evidence type="ECO:0000256" key="6">
    <source>
        <dbReference type="ARBA" id="ARBA00022777"/>
    </source>
</evidence>
<evidence type="ECO:0000256" key="4">
    <source>
        <dbReference type="ARBA" id="ARBA00022679"/>
    </source>
</evidence>
<keyword evidence="13" id="KW-1185">Reference proteome</keyword>
<keyword evidence="7" id="KW-0067">ATP-binding</keyword>
<evidence type="ECO:0000256" key="2">
    <source>
        <dbReference type="ARBA" id="ARBA00012438"/>
    </source>
</evidence>
<organism evidence="12 13">
    <name type="scientific">Pseudonocardia nematodicida</name>
    <dbReference type="NCBI Taxonomy" id="1206997"/>
    <lineage>
        <taxon>Bacteria</taxon>
        <taxon>Bacillati</taxon>
        <taxon>Actinomycetota</taxon>
        <taxon>Actinomycetes</taxon>
        <taxon>Pseudonocardiales</taxon>
        <taxon>Pseudonocardiaceae</taxon>
        <taxon>Pseudonocardia</taxon>
    </lineage>
</organism>
<dbReference type="PANTHER" id="PTHR24421">
    <property type="entry name" value="NITRATE/NITRITE SENSOR PROTEIN NARX-RELATED"/>
    <property type="match status" value="1"/>
</dbReference>
<dbReference type="EC" id="2.7.13.3" evidence="2"/>